<dbReference type="Proteomes" id="UP000886858">
    <property type="component" value="Unassembled WGS sequence"/>
</dbReference>
<accession>A0A9D2I738</accession>
<dbReference type="PANTHER" id="PTHR45947:SF3">
    <property type="entry name" value="SULFOQUINOVOSYL TRANSFERASE SQD2"/>
    <property type="match status" value="1"/>
</dbReference>
<reference evidence="2" key="1">
    <citation type="journal article" date="2021" name="PeerJ">
        <title>Extensive microbial diversity within the chicken gut microbiome revealed by metagenomics and culture.</title>
        <authorList>
            <person name="Gilroy R."/>
            <person name="Ravi A."/>
            <person name="Getino M."/>
            <person name="Pursley I."/>
            <person name="Horton D.L."/>
            <person name="Alikhan N.F."/>
            <person name="Baker D."/>
            <person name="Gharbi K."/>
            <person name="Hall N."/>
            <person name="Watson M."/>
            <person name="Adriaenssens E.M."/>
            <person name="Foster-Nyarko E."/>
            <person name="Jarju S."/>
            <person name="Secka A."/>
            <person name="Antonio M."/>
            <person name="Oren A."/>
            <person name="Chaudhuri R.R."/>
            <person name="La Ragione R."/>
            <person name="Hildebrand F."/>
            <person name="Pallen M.J."/>
        </authorList>
    </citation>
    <scope>NUCLEOTIDE SEQUENCE</scope>
    <source>
        <strain evidence="2">CHK179-7159</strain>
    </source>
</reference>
<dbReference type="PANTHER" id="PTHR45947">
    <property type="entry name" value="SULFOQUINOVOSYL TRANSFERASE SQD2"/>
    <property type="match status" value="1"/>
</dbReference>
<dbReference type="Pfam" id="PF00534">
    <property type="entry name" value="Glycos_transf_1"/>
    <property type="match status" value="1"/>
</dbReference>
<dbReference type="AlphaFoldDB" id="A0A9D2I738"/>
<sequence length="386" mass="44099">MNRLILYDTCNFRDYPVGGQLTSIKNFLRFLAETYPERCGEVLLAGVSCDPDDVGKIQKISTASGVFSFLAVAQAEADLGNVKKSLRLEYVKGLWKYRKLIGPKKNDCNYIHTPEAFAAVRLMRPGAICYVFSHGTYLNMWQRVRFFKKAPLVRLLFQRFLMQVIRKSTAVFVLDHGTERDYSAYNHRVILVRNSIVCRQWQERKRPDREVRFLFVGRLSEGKRIGTIIEAVKGYHRECSLTILGDGEERQRLEAEAQGSSRIRFHGAVSPDEVEKFMRSSDILVMNSDSEGMPMVILEAISTGMPVITTDVGGIHEALSLGVDSEATDGTAQAIQDAADRILADYDRYARKAYEKSLQFDYRKVNEKIFYVLNENLKWEKKSENE</sequence>
<dbReference type="EMBL" id="DWYY01000074">
    <property type="protein sequence ID" value="HJA92884.1"/>
    <property type="molecule type" value="Genomic_DNA"/>
</dbReference>
<dbReference type="GO" id="GO:0016757">
    <property type="term" value="F:glycosyltransferase activity"/>
    <property type="evidence" value="ECO:0007669"/>
    <property type="project" value="InterPro"/>
</dbReference>
<organism evidence="2 3">
    <name type="scientific">Candidatus Eisenbergiella merdipullorum</name>
    <dbReference type="NCBI Taxonomy" id="2838553"/>
    <lineage>
        <taxon>Bacteria</taxon>
        <taxon>Bacillati</taxon>
        <taxon>Bacillota</taxon>
        <taxon>Clostridia</taxon>
        <taxon>Lachnospirales</taxon>
        <taxon>Lachnospiraceae</taxon>
        <taxon>Eisenbergiella</taxon>
    </lineage>
</organism>
<protein>
    <submittedName>
        <fullName evidence="2">Glycosyltransferase family 4 protein</fullName>
    </submittedName>
</protein>
<name>A0A9D2I738_9FIRM</name>
<feature type="domain" description="Glycosyl transferase family 1" evidence="1">
    <location>
        <begin position="204"/>
        <end position="351"/>
    </location>
</feature>
<evidence type="ECO:0000259" key="1">
    <source>
        <dbReference type="Pfam" id="PF00534"/>
    </source>
</evidence>
<dbReference type="InterPro" id="IPR001296">
    <property type="entry name" value="Glyco_trans_1"/>
</dbReference>
<dbReference type="SUPFAM" id="SSF53756">
    <property type="entry name" value="UDP-Glycosyltransferase/glycogen phosphorylase"/>
    <property type="match status" value="1"/>
</dbReference>
<gene>
    <name evidence="2" type="ORF">H9717_07175</name>
</gene>
<dbReference type="Gene3D" id="3.40.50.2000">
    <property type="entry name" value="Glycogen Phosphorylase B"/>
    <property type="match status" value="2"/>
</dbReference>
<evidence type="ECO:0000313" key="3">
    <source>
        <dbReference type="Proteomes" id="UP000886858"/>
    </source>
</evidence>
<evidence type="ECO:0000313" key="2">
    <source>
        <dbReference type="EMBL" id="HJA92884.1"/>
    </source>
</evidence>
<comment type="caution">
    <text evidence="2">The sequence shown here is derived from an EMBL/GenBank/DDBJ whole genome shotgun (WGS) entry which is preliminary data.</text>
</comment>
<dbReference type="CDD" id="cd03801">
    <property type="entry name" value="GT4_PimA-like"/>
    <property type="match status" value="1"/>
</dbReference>
<dbReference type="InterPro" id="IPR050194">
    <property type="entry name" value="Glycosyltransferase_grp1"/>
</dbReference>
<proteinExistence type="predicted"/>
<reference evidence="2" key="2">
    <citation type="submission" date="2021-04" db="EMBL/GenBank/DDBJ databases">
        <authorList>
            <person name="Gilroy R."/>
        </authorList>
    </citation>
    <scope>NUCLEOTIDE SEQUENCE</scope>
    <source>
        <strain evidence="2">CHK179-7159</strain>
    </source>
</reference>